<name>A7F6G8_SCLS1</name>
<dbReference type="AlphaFoldDB" id="A7F6G8"/>
<gene>
    <name evidence="1" type="ORF">SS1G_13197</name>
</gene>
<dbReference type="EMBL" id="CH476644">
    <property type="protein sequence ID" value="EDN98339.1"/>
    <property type="molecule type" value="Genomic_DNA"/>
</dbReference>
<dbReference type="GeneID" id="5481940"/>
<accession>A7F6G8</accession>
<keyword evidence="2" id="KW-1185">Reference proteome</keyword>
<evidence type="ECO:0000313" key="2">
    <source>
        <dbReference type="Proteomes" id="UP000001312"/>
    </source>
</evidence>
<protein>
    <submittedName>
        <fullName evidence="1">Uncharacterized protein</fullName>
    </submittedName>
</protein>
<proteinExistence type="predicted"/>
<evidence type="ECO:0000313" key="1">
    <source>
        <dbReference type="EMBL" id="EDN98339.1"/>
    </source>
</evidence>
<sequence length="133" mass="14226">MVEDDVVEETGITSDPLVLVFDEESDVNGAVPLFSVLDVAAVCGIDKLRVLVETVGNVVSTGPGYVKVRNSVEVPLTGDSFGGKEHRKTTTTANKASGCRISIFKGRYRLGGWKELETTVKSGYCESNGREAV</sequence>
<dbReference type="RefSeq" id="XP_001585681.1">
    <property type="nucleotide sequence ID" value="XM_001585631.1"/>
</dbReference>
<dbReference type="InParanoid" id="A7F6G8"/>
<organism evidence="1 2">
    <name type="scientific">Sclerotinia sclerotiorum (strain ATCC 18683 / 1980 / Ss-1)</name>
    <name type="common">White mold</name>
    <name type="synonym">Whetzelinia sclerotiorum</name>
    <dbReference type="NCBI Taxonomy" id="665079"/>
    <lineage>
        <taxon>Eukaryota</taxon>
        <taxon>Fungi</taxon>
        <taxon>Dikarya</taxon>
        <taxon>Ascomycota</taxon>
        <taxon>Pezizomycotina</taxon>
        <taxon>Leotiomycetes</taxon>
        <taxon>Helotiales</taxon>
        <taxon>Sclerotiniaceae</taxon>
        <taxon>Sclerotinia</taxon>
    </lineage>
</organism>
<dbReference type="Proteomes" id="UP000001312">
    <property type="component" value="Unassembled WGS sequence"/>
</dbReference>
<dbReference type="KEGG" id="ssl:SS1G_13197"/>
<reference evidence="2" key="1">
    <citation type="journal article" date="2011" name="PLoS Genet.">
        <title>Genomic analysis of the necrotrophic fungal pathogens Sclerotinia sclerotiorum and Botrytis cinerea.</title>
        <authorList>
            <person name="Amselem J."/>
            <person name="Cuomo C.A."/>
            <person name="van Kan J.A."/>
            <person name="Viaud M."/>
            <person name="Benito E.P."/>
            <person name="Couloux A."/>
            <person name="Coutinho P.M."/>
            <person name="de Vries R.P."/>
            <person name="Dyer P.S."/>
            <person name="Fillinger S."/>
            <person name="Fournier E."/>
            <person name="Gout L."/>
            <person name="Hahn M."/>
            <person name="Kohn L."/>
            <person name="Lapalu N."/>
            <person name="Plummer K.M."/>
            <person name="Pradier J.M."/>
            <person name="Quevillon E."/>
            <person name="Sharon A."/>
            <person name="Simon A."/>
            <person name="ten Have A."/>
            <person name="Tudzynski B."/>
            <person name="Tudzynski P."/>
            <person name="Wincker P."/>
            <person name="Andrew M."/>
            <person name="Anthouard V."/>
            <person name="Beever R.E."/>
            <person name="Beffa R."/>
            <person name="Benoit I."/>
            <person name="Bouzid O."/>
            <person name="Brault B."/>
            <person name="Chen Z."/>
            <person name="Choquer M."/>
            <person name="Collemare J."/>
            <person name="Cotton P."/>
            <person name="Danchin E.G."/>
            <person name="Da Silva C."/>
            <person name="Gautier A."/>
            <person name="Giraud C."/>
            <person name="Giraud T."/>
            <person name="Gonzalez C."/>
            <person name="Grossetete S."/>
            <person name="Guldener U."/>
            <person name="Henrissat B."/>
            <person name="Howlett B.J."/>
            <person name="Kodira C."/>
            <person name="Kretschmer M."/>
            <person name="Lappartient A."/>
            <person name="Leroch M."/>
            <person name="Levis C."/>
            <person name="Mauceli E."/>
            <person name="Neuveglise C."/>
            <person name="Oeser B."/>
            <person name="Pearson M."/>
            <person name="Poulain J."/>
            <person name="Poussereau N."/>
            <person name="Quesneville H."/>
            <person name="Rascle C."/>
            <person name="Schumacher J."/>
            <person name="Segurens B."/>
            <person name="Sexton A."/>
            <person name="Silva E."/>
            <person name="Sirven C."/>
            <person name="Soanes D.M."/>
            <person name="Talbot N.J."/>
            <person name="Templeton M."/>
            <person name="Yandava C."/>
            <person name="Yarden O."/>
            <person name="Zeng Q."/>
            <person name="Rollins J.A."/>
            <person name="Lebrun M.H."/>
            <person name="Dickman M."/>
        </authorList>
    </citation>
    <scope>NUCLEOTIDE SEQUENCE [LARGE SCALE GENOMIC DNA]</scope>
    <source>
        <strain evidence="2">ATCC 18683 / 1980 / Ss-1</strain>
    </source>
</reference>